<evidence type="ECO:0000259" key="5">
    <source>
        <dbReference type="Pfam" id="PF12793"/>
    </source>
</evidence>
<dbReference type="EMBL" id="CP094348">
    <property type="protein sequence ID" value="UOB20415.1"/>
    <property type="molecule type" value="Genomic_DNA"/>
</dbReference>
<organism evidence="6 7">
    <name type="scientific">Macrococcus armenti</name>
    <dbReference type="NCBI Taxonomy" id="2875764"/>
    <lineage>
        <taxon>Bacteria</taxon>
        <taxon>Bacillati</taxon>
        <taxon>Bacillota</taxon>
        <taxon>Bacilli</taxon>
        <taxon>Bacillales</taxon>
        <taxon>Staphylococcaceae</taxon>
        <taxon>Macrococcus</taxon>
    </lineage>
</organism>
<reference evidence="6" key="1">
    <citation type="submission" date="2022-03" db="EMBL/GenBank/DDBJ databases">
        <authorList>
            <person name="Vrbovska V."/>
            <person name="Kovarovic V."/>
            <person name="Botka T."/>
            <person name="Pantucek R."/>
        </authorList>
    </citation>
    <scope>NUCLEOTIDE SEQUENCE</scope>
    <source>
        <strain evidence="6">CCM 2609</strain>
    </source>
</reference>
<accession>A0ABY3ZVL6</accession>
<dbReference type="Proteomes" id="UP000830343">
    <property type="component" value="Chromosome"/>
</dbReference>
<evidence type="ECO:0000313" key="7">
    <source>
        <dbReference type="Proteomes" id="UP000830343"/>
    </source>
</evidence>
<dbReference type="PANTHER" id="PTHR30290">
    <property type="entry name" value="PERIPLASMIC BINDING COMPONENT OF ABC TRANSPORTER"/>
    <property type="match status" value="1"/>
</dbReference>
<dbReference type="PANTHER" id="PTHR30290:SF9">
    <property type="entry name" value="OLIGOPEPTIDE-BINDING PROTEIN APPA"/>
    <property type="match status" value="1"/>
</dbReference>
<dbReference type="Gene3D" id="3.40.190.10">
    <property type="entry name" value="Periplasmic binding protein-like II"/>
    <property type="match status" value="1"/>
</dbReference>
<gene>
    <name evidence="6" type="ORF">MRZ06_10585</name>
</gene>
<keyword evidence="7" id="KW-1185">Reference proteome</keyword>
<dbReference type="Pfam" id="PF00496">
    <property type="entry name" value="SBP_bac_5"/>
    <property type="match status" value="1"/>
</dbReference>
<proteinExistence type="inferred from homology"/>
<evidence type="ECO:0000256" key="2">
    <source>
        <dbReference type="ARBA" id="ARBA00022448"/>
    </source>
</evidence>
<reference evidence="6" key="2">
    <citation type="submission" date="2022-04" db="EMBL/GenBank/DDBJ databases">
        <title>Antimicrobial genetic elements in methicillin-resistant Macrococcus armenti.</title>
        <authorList>
            <person name="Keller J.E."/>
            <person name="Schwendener S."/>
            <person name="Pantucek R."/>
            <person name="Perreten V."/>
        </authorList>
    </citation>
    <scope>NUCLEOTIDE SEQUENCE</scope>
    <source>
        <strain evidence="6">CCM 2609</strain>
    </source>
</reference>
<evidence type="ECO:0000313" key="6">
    <source>
        <dbReference type="EMBL" id="UOB20415.1"/>
    </source>
</evidence>
<keyword evidence="2" id="KW-0813">Transport</keyword>
<feature type="domain" description="Solute-binding protein family 5" evidence="4">
    <location>
        <begin position="177"/>
        <end position="297"/>
    </location>
</feature>
<dbReference type="InterPro" id="IPR000914">
    <property type="entry name" value="SBP_5_dom"/>
</dbReference>
<sequence length="529" mass="62113">MMDNRLLKLKYFLEQRHYQFALVELSEYFKVSERQMGRLLKKWQEEQYINYIPASGRGNSATIQFVVDVENLLLQEIIDTVPTLSVEELQEILSLPFEEKSIHRLQLAVNKVALNIKEEDVTIPYEYLPDNIHPSNIVTTEEAQVVYQVFETLYKLTSDGKIKGNLVAYDEWVGNDLHLYLKKGINFSNGEVLIAKDVKFVLENLKDNSNYTRVYNKIVNIEVISDFKLVLEFESKPKLFEYNLAARYSAIYKDINEDYLIGTGPYYISNIDGNSIEMSYNAFYRGAHPEIQSITFSKDLAAIKKRNAGISTRTLETHFGNEFLLFNPFKKTTKAQRIFLADMLLESIHETIGEDIGIAHPTKQYEPGDLTLNLSYVKVLVVEFNKNVFLLFREKLKAFGIEVVFYETTNEEYINTNLMNIDVDFVWMFESYNEQQPFKTLDLLTHCKFQEWYADFDDARKITEKENYRPHESLKTLCHSFLRKVELMKYMIPIFVHKKYIDLPHTMKNIKEQPYGTIDYRMIINDKEE</sequence>
<keyword evidence="3" id="KW-0732">Signal</keyword>
<name>A0ABY3ZVL6_9STAP</name>
<comment type="similarity">
    <text evidence="1">Belongs to the bacterial solute-binding protein 5 family.</text>
</comment>
<evidence type="ECO:0000259" key="4">
    <source>
        <dbReference type="Pfam" id="PF00496"/>
    </source>
</evidence>
<dbReference type="InterPro" id="IPR025370">
    <property type="entry name" value="SgrR_HTH_N"/>
</dbReference>
<evidence type="ECO:0000256" key="1">
    <source>
        <dbReference type="ARBA" id="ARBA00005695"/>
    </source>
</evidence>
<dbReference type="SUPFAM" id="SSF53850">
    <property type="entry name" value="Periplasmic binding protein-like II"/>
    <property type="match status" value="1"/>
</dbReference>
<evidence type="ECO:0000256" key="3">
    <source>
        <dbReference type="ARBA" id="ARBA00022729"/>
    </source>
</evidence>
<dbReference type="Pfam" id="PF12793">
    <property type="entry name" value="SgrR_N"/>
    <property type="match status" value="1"/>
</dbReference>
<feature type="domain" description="Transcriptional regulator SgrR N-terminal HTH" evidence="5">
    <location>
        <begin position="11"/>
        <end position="94"/>
    </location>
</feature>
<protein>
    <submittedName>
        <fullName evidence="6">ABC transporter substrate-binding protein</fullName>
    </submittedName>
</protein>
<dbReference type="RefSeq" id="WP_243365776.1">
    <property type="nucleotide sequence ID" value="NZ_CP094348.1"/>
</dbReference>
<dbReference type="InterPro" id="IPR039424">
    <property type="entry name" value="SBP_5"/>
</dbReference>